<feature type="transmembrane region" description="Helical" evidence="2">
    <location>
        <begin position="253"/>
        <end position="275"/>
    </location>
</feature>
<accession>A0A1Q8VKS7</accession>
<feature type="transmembrane region" description="Helical" evidence="2">
    <location>
        <begin position="187"/>
        <end position="208"/>
    </location>
</feature>
<gene>
    <name evidence="3" type="ORF">BKH28_08650</name>
</gene>
<sequence>MSDCHFWELTCKAGEAVAKAGDDIVSKWAEHVTTGVNKTLVSLGTIWVNVKADVGGDESVASFIQDHQRWLTIVIAIVSLVFAAMQMAWRQRMEPLHEAQGGLLRLIVVSAAFPTITQLLLEIGDLYSPWIIEQAGSKDDGKFLTKILDMSLFQTGQLGMIMLIVGGLIALLSNIVQVFLMFVRSGLLTLLTGFSPLAAAASTTSWGKQWFNKYVAWTMAFVAFKPTASTVYAASLKLLSGDSYSFTDDIGKFLMGIIFLILAIVALPALVMFLVPVTANIGNGGSGAIGLVGGMLATGAVNVANRSIRRGGSGGGGGGGSSSRPPSQPQSTQAPTGAAPTGGASSGAASSGAAAGGGAGAGAAGGGAAGAAGGAGAAAGGPVAAGIVAGAKVVGAGVGAARSVADQSTGNSGAAPVAAPSAAGPSGAQGGRSYSGAGRPSGGSPSSGGGSQSTGAREVHRR</sequence>
<keyword evidence="2" id="KW-1133">Transmembrane helix</keyword>
<feature type="region of interest" description="Disordered" evidence="1">
    <location>
        <begin position="311"/>
        <end position="351"/>
    </location>
</feature>
<dbReference type="Proteomes" id="UP000186394">
    <property type="component" value="Unassembled WGS sequence"/>
</dbReference>
<keyword evidence="2" id="KW-0812">Transmembrane</keyword>
<evidence type="ECO:0000256" key="2">
    <source>
        <dbReference type="SAM" id="Phobius"/>
    </source>
</evidence>
<dbReference type="RefSeq" id="WP_075418422.1">
    <property type="nucleotide sequence ID" value="NZ_MSKL01000022.1"/>
</dbReference>
<feature type="compositionally biased region" description="Low complexity" evidence="1">
    <location>
        <begin position="322"/>
        <end position="351"/>
    </location>
</feature>
<dbReference type="OrthoDB" id="3694109at2"/>
<name>A0A1Q8VKS7_9ACTO</name>
<reference evidence="3 4" key="1">
    <citation type="submission" date="2016-12" db="EMBL/GenBank/DDBJ databases">
        <title>Genomic comparison of strains in the 'Actinomyces naeslundii' group.</title>
        <authorList>
            <person name="Mughal S.R."/>
            <person name="Do T."/>
            <person name="Gilbert S.C."/>
            <person name="Witherden E.A."/>
            <person name="Didelot X."/>
            <person name="Beighton D."/>
        </authorList>
    </citation>
    <scope>NUCLEOTIDE SEQUENCE [LARGE SCALE GENOMIC DNA]</scope>
    <source>
        <strain evidence="3 4">P6N</strain>
    </source>
</reference>
<feature type="compositionally biased region" description="Gly residues" evidence="1">
    <location>
        <begin position="439"/>
        <end position="452"/>
    </location>
</feature>
<feature type="transmembrane region" description="Helical" evidence="2">
    <location>
        <begin position="102"/>
        <end position="121"/>
    </location>
</feature>
<evidence type="ECO:0000313" key="4">
    <source>
        <dbReference type="Proteomes" id="UP000186394"/>
    </source>
</evidence>
<feature type="transmembrane region" description="Helical" evidence="2">
    <location>
        <begin position="214"/>
        <end position="233"/>
    </location>
</feature>
<feature type="compositionally biased region" description="Low complexity" evidence="1">
    <location>
        <begin position="401"/>
        <end position="438"/>
    </location>
</feature>
<dbReference type="EMBL" id="MSKL01000022">
    <property type="protein sequence ID" value="OLO48704.1"/>
    <property type="molecule type" value="Genomic_DNA"/>
</dbReference>
<evidence type="ECO:0000256" key="1">
    <source>
        <dbReference type="SAM" id="MobiDB-lite"/>
    </source>
</evidence>
<organism evidence="3 4">
    <name type="scientific">Actinomyces oris</name>
    <dbReference type="NCBI Taxonomy" id="544580"/>
    <lineage>
        <taxon>Bacteria</taxon>
        <taxon>Bacillati</taxon>
        <taxon>Actinomycetota</taxon>
        <taxon>Actinomycetes</taxon>
        <taxon>Actinomycetales</taxon>
        <taxon>Actinomycetaceae</taxon>
        <taxon>Actinomyces</taxon>
    </lineage>
</organism>
<proteinExistence type="predicted"/>
<feature type="region of interest" description="Disordered" evidence="1">
    <location>
        <begin position="401"/>
        <end position="462"/>
    </location>
</feature>
<feature type="transmembrane region" description="Helical" evidence="2">
    <location>
        <begin position="287"/>
        <end position="304"/>
    </location>
</feature>
<protein>
    <recommendedName>
        <fullName evidence="5">Conjugal transfer protein TrbL</fullName>
    </recommendedName>
</protein>
<feature type="transmembrane region" description="Helical" evidence="2">
    <location>
        <begin position="158"/>
        <end position="180"/>
    </location>
</feature>
<evidence type="ECO:0008006" key="5">
    <source>
        <dbReference type="Google" id="ProtNLM"/>
    </source>
</evidence>
<comment type="caution">
    <text evidence="3">The sequence shown here is derived from an EMBL/GenBank/DDBJ whole genome shotgun (WGS) entry which is preliminary data.</text>
</comment>
<feature type="transmembrane region" description="Helical" evidence="2">
    <location>
        <begin position="70"/>
        <end position="90"/>
    </location>
</feature>
<evidence type="ECO:0000313" key="3">
    <source>
        <dbReference type="EMBL" id="OLO48704.1"/>
    </source>
</evidence>
<keyword evidence="2" id="KW-0472">Membrane</keyword>
<feature type="compositionally biased region" description="Gly residues" evidence="1">
    <location>
        <begin position="311"/>
        <end position="321"/>
    </location>
</feature>
<dbReference type="AlphaFoldDB" id="A0A1Q8VKS7"/>